<feature type="chain" id="PRO_5040741963" description="Outer membrane lipoprotein carrier protein LolA" evidence="1">
    <location>
        <begin position="32"/>
        <end position="394"/>
    </location>
</feature>
<name>A0A9X3S818_9ACTN</name>
<accession>A0A9X3S818</accession>
<evidence type="ECO:0000313" key="2">
    <source>
        <dbReference type="EMBL" id="MDA0163993.1"/>
    </source>
</evidence>
<dbReference type="RefSeq" id="WP_270043241.1">
    <property type="nucleotide sequence ID" value="NZ_JAPDOD010000029.1"/>
</dbReference>
<protein>
    <recommendedName>
        <fullName evidence="4">Outer membrane lipoprotein carrier protein LolA</fullName>
    </recommendedName>
</protein>
<gene>
    <name evidence="2" type="ORF">OM076_27220</name>
</gene>
<sequence length="394" mass="40325">MRRLRTASLPRLLAFVAVLVAVVAGAGIAQAALTGAQKPAPKALDQAVLDAVNAPDVQGVTARIEFTNNLLPSGSLPRDTASPTLTGATGRLWLGQNGALRLELQSTNGDAQLVSDGKKFLFYDATSKSAFTGTLPQDDTAKPAAPDKPATLADVQKGLAKLGEMWQLSGATPTTTGNRPSYTVRIAPKDDGGLLGAAELAWDAARGVPLRAAIYAQGSTKPVLELKATDVSYGPISASQLNTTPPAGSKVTELNPPTGVDQHGRPVHVTGVTDVQKQLDFALAAPDTLAGLPRKSVSLVKFGDSKGALATYGQGFGAIAVFQRKADPSGQKPLLGGGGRDGIKLPQVNIDGDTGQEIATALGTLLTFDSGGVTYIVAGSVPPVAAENAARGLK</sequence>
<organism evidence="2 3">
    <name type="scientific">Solirubrobacter ginsenosidimutans</name>
    <dbReference type="NCBI Taxonomy" id="490573"/>
    <lineage>
        <taxon>Bacteria</taxon>
        <taxon>Bacillati</taxon>
        <taxon>Actinomycetota</taxon>
        <taxon>Thermoleophilia</taxon>
        <taxon>Solirubrobacterales</taxon>
        <taxon>Solirubrobacteraceae</taxon>
        <taxon>Solirubrobacter</taxon>
    </lineage>
</organism>
<dbReference type="AlphaFoldDB" id="A0A9X3S818"/>
<comment type="caution">
    <text evidence="2">The sequence shown here is derived from an EMBL/GenBank/DDBJ whole genome shotgun (WGS) entry which is preliminary data.</text>
</comment>
<keyword evidence="1" id="KW-0732">Signal</keyword>
<dbReference type="Gene3D" id="2.50.20.10">
    <property type="entry name" value="Lipoprotein localisation LolA/LolB/LppX"/>
    <property type="match status" value="1"/>
</dbReference>
<reference evidence="2" key="1">
    <citation type="submission" date="2022-10" db="EMBL/GenBank/DDBJ databases">
        <title>The WGS of Solirubrobacter ginsenosidimutans DSM 21036.</title>
        <authorList>
            <person name="Jiang Z."/>
        </authorList>
    </citation>
    <scope>NUCLEOTIDE SEQUENCE</scope>
    <source>
        <strain evidence="2">DSM 21036</strain>
    </source>
</reference>
<feature type="signal peptide" evidence="1">
    <location>
        <begin position="1"/>
        <end position="31"/>
    </location>
</feature>
<evidence type="ECO:0000313" key="3">
    <source>
        <dbReference type="Proteomes" id="UP001149140"/>
    </source>
</evidence>
<evidence type="ECO:0000256" key="1">
    <source>
        <dbReference type="SAM" id="SignalP"/>
    </source>
</evidence>
<keyword evidence="3" id="KW-1185">Reference proteome</keyword>
<proteinExistence type="predicted"/>
<dbReference type="Proteomes" id="UP001149140">
    <property type="component" value="Unassembled WGS sequence"/>
</dbReference>
<evidence type="ECO:0008006" key="4">
    <source>
        <dbReference type="Google" id="ProtNLM"/>
    </source>
</evidence>
<dbReference type="EMBL" id="JAPDOD010000029">
    <property type="protein sequence ID" value="MDA0163993.1"/>
    <property type="molecule type" value="Genomic_DNA"/>
</dbReference>